<feature type="transmembrane region" description="Helical" evidence="2">
    <location>
        <begin position="160"/>
        <end position="183"/>
    </location>
</feature>
<dbReference type="RefSeq" id="XP_005648255.1">
    <property type="nucleotide sequence ID" value="XM_005648198.1"/>
</dbReference>
<proteinExistence type="predicted"/>
<sequence>MASHTFTSKSLAGTQVRSTPSLAPARRPSRSVTVAGVSKKVNTLDENWAKGFFGYGYFVEDSEVDAPNYLRTAERKKVLSNIESLGLLSAAEKAGLSLSKLESLKLFSTAERLGLLSALERLLVSDPAAISSIALPLFVASLGSFILIPDTNVAFAIAKYSIAAVLGGSAVLFFALGFLLAAVQEE</sequence>
<protein>
    <submittedName>
        <fullName evidence="3">DUF1118-domain-containing protein</fullName>
    </submittedName>
</protein>
<accession>I0YZ92</accession>
<feature type="region of interest" description="Disordered" evidence="1">
    <location>
        <begin position="1"/>
        <end position="28"/>
    </location>
</feature>
<dbReference type="OrthoDB" id="444029at2759"/>
<dbReference type="KEGG" id="csl:COCSUDRAFT_47408"/>
<name>I0YZ92_COCSC</name>
<dbReference type="InterPro" id="IPR009500">
    <property type="entry name" value="DUF1118"/>
</dbReference>
<keyword evidence="2" id="KW-1133">Transmembrane helix</keyword>
<evidence type="ECO:0000256" key="1">
    <source>
        <dbReference type="SAM" id="MobiDB-lite"/>
    </source>
</evidence>
<evidence type="ECO:0000313" key="4">
    <source>
        <dbReference type="Proteomes" id="UP000007264"/>
    </source>
</evidence>
<dbReference type="eggNOG" id="ENOG502RXMF">
    <property type="taxonomic scope" value="Eukaryota"/>
</dbReference>
<reference evidence="3 4" key="1">
    <citation type="journal article" date="2012" name="Genome Biol.">
        <title>The genome of the polar eukaryotic microalga coccomyxa subellipsoidea reveals traits of cold adaptation.</title>
        <authorList>
            <person name="Blanc G."/>
            <person name="Agarkova I."/>
            <person name="Grimwood J."/>
            <person name="Kuo A."/>
            <person name="Brueggeman A."/>
            <person name="Dunigan D."/>
            <person name="Gurnon J."/>
            <person name="Ladunga I."/>
            <person name="Lindquist E."/>
            <person name="Lucas S."/>
            <person name="Pangilinan J."/>
            <person name="Proschold T."/>
            <person name="Salamov A."/>
            <person name="Schmutz J."/>
            <person name="Weeks D."/>
            <person name="Yamada T."/>
            <person name="Claverie J.M."/>
            <person name="Grigoriev I."/>
            <person name="Van Etten J."/>
            <person name="Lomsadze A."/>
            <person name="Borodovsky M."/>
        </authorList>
    </citation>
    <scope>NUCLEOTIDE SEQUENCE [LARGE SCALE GENOMIC DNA]</scope>
    <source>
        <strain evidence="3 4">C-169</strain>
    </source>
</reference>
<keyword evidence="4" id="KW-1185">Reference proteome</keyword>
<dbReference type="Pfam" id="PF06549">
    <property type="entry name" value="DUF1118"/>
    <property type="match status" value="1"/>
</dbReference>
<evidence type="ECO:0000256" key="2">
    <source>
        <dbReference type="SAM" id="Phobius"/>
    </source>
</evidence>
<evidence type="ECO:0000313" key="3">
    <source>
        <dbReference type="EMBL" id="EIE23711.1"/>
    </source>
</evidence>
<comment type="caution">
    <text evidence="3">The sequence shown here is derived from an EMBL/GenBank/DDBJ whole genome shotgun (WGS) entry which is preliminary data.</text>
</comment>
<dbReference type="GeneID" id="17041703"/>
<gene>
    <name evidence="3" type="ORF">COCSUDRAFT_47408</name>
</gene>
<feature type="compositionally biased region" description="Polar residues" evidence="1">
    <location>
        <begin position="1"/>
        <end position="21"/>
    </location>
</feature>
<feature type="transmembrane region" description="Helical" evidence="2">
    <location>
        <begin position="128"/>
        <end position="148"/>
    </location>
</feature>
<dbReference type="AlphaFoldDB" id="I0YZ92"/>
<keyword evidence="2" id="KW-0472">Membrane</keyword>
<organism evidence="3 4">
    <name type="scientific">Coccomyxa subellipsoidea (strain C-169)</name>
    <name type="common">Green microalga</name>
    <dbReference type="NCBI Taxonomy" id="574566"/>
    <lineage>
        <taxon>Eukaryota</taxon>
        <taxon>Viridiplantae</taxon>
        <taxon>Chlorophyta</taxon>
        <taxon>core chlorophytes</taxon>
        <taxon>Trebouxiophyceae</taxon>
        <taxon>Trebouxiophyceae incertae sedis</taxon>
        <taxon>Coccomyxaceae</taxon>
        <taxon>Coccomyxa</taxon>
        <taxon>Coccomyxa subellipsoidea</taxon>
    </lineage>
</organism>
<dbReference type="EMBL" id="AGSI01000007">
    <property type="protein sequence ID" value="EIE23711.1"/>
    <property type="molecule type" value="Genomic_DNA"/>
</dbReference>
<dbReference type="Proteomes" id="UP000007264">
    <property type="component" value="Unassembled WGS sequence"/>
</dbReference>
<keyword evidence="2" id="KW-0812">Transmembrane</keyword>